<dbReference type="AlphaFoldDB" id="A0A7V8VGJ7"/>
<evidence type="ECO:0000256" key="2">
    <source>
        <dbReference type="ARBA" id="ARBA00022576"/>
    </source>
</evidence>
<gene>
    <name evidence="7" type="ORF">H0921_15285</name>
</gene>
<dbReference type="GO" id="GO:1901605">
    <property type="term" value="P:alpha-amino acid metabolic process"/>
    <property type="evidence" value="ECO:0007669"/>
    <property type="project" value="TreeGrafter"/>
</dbReference>
<feature type="compositionally biased region" description="Polar residues" evidence="5">
    <location>
        <begin position="426"/>
        <end position="437"/>
    </location>
</feature>
<dbReference type="PANTHER" id="PTHR42790:SF19">
    <property type="entry name" value="KYNURENINE_ALPHA-AMINOADIPATE AMINOTRANSFERASE, MITOCHONDRIAL"/>
    <property type="match status" value="1"/>
</dbReference>
<reference evidence="7 8" key="1">
    <citation type="submission" date="2020-07" db="EMBL/GenBank/DDBJ databases">
        <title>Thermogemmata thermophila gen. nov., sp. nov., a novel moderate thermophilic planctomycete from a Kamchatka hot spring.</title>
        <authorList>
            <person name="Elcheninov A.G."/>
            <person name="Podosokorskaya O.A."/>
            <person name="Kovaleva O.L."/>
            <person name="Novikov A."/>
            <person name="Bonch-Osmolovskaya E.A."/>
            <person name="Toshchakov S.V."/>
            <person name="Kublanov I.V."/>
        </authorList>
    </citation>
    <scope>NUCLEOTIDE SEQUENCE [LARGE SCALE GENOMIC DNA]</scope>
    <source>
        <strain evidence="7 8">2918</strain>
    </source>
</reference>
<comment type="caution">
    <text evidence="7">The sequence shown here is derived from an EMBL/GenBank/DDBJ whole genome shotgun (WGS) entry which is preliminary data.</text>
</comment>
<organism evidence="7 8">
    <name type="scientific">Thermogemmata fonticola</name>
    <dbReference type="NCBI Taxonomy" id="2755323"/>
    <lineage>
        <taxon>Bacteria</taxon>
        <taxon>Pseudomonadati</taxon>
        <taxon>Planctomycetota</taxon>
        <taxon>Planctomycetia</taxon>
        <taxon>Gemmatales</taxon>
        <taxon>Gemmataceae</taxon>
        <taxon>Thermogemmata</taxon>
    </lineage>
</organism>
<dbReference type="PANTHER" id="PTHR42790">
    <property type="entry name" value="AMINOTRANSFERASE"/>
    <property type="match status" value="1"/>
</dbReference>
<proteinExistence type="predicted"/>
<dbReference type="Pfam" id="PF00155">
    <property type="entry name" value="Aminotran_1_2"/>
    <property type="match status" value="1"/>
</dbReference>
<dbReference type="CDD" id="cd00609">
    <property type="entry name" value="AAT_like"/>
    <property type="match status" value="1"/>
</dbReference>
<feature type="domain" description="Aminotransferase class I/classII large" evidence="6">
    <location>
        <begin position="34"/>
        <end position="416"/>
    </location>
</feature>
<protein>
    <submittedName>
        <fullName evidence="7">PLP-dependent aminotransferase family protein</fullName>
    </submittedName>
</protein>
<feature type="region of interest" description="Disordered" evidence="5">
    <location>
        <begin position="425"/>
        <end position="447"/>
    </location>
</feature>
<dbReference type="EMBL" id="JACEFB010000015">
    <property type="protein sequence ID" value="MBA2227522.1"/>
    <property type="molecule type" value="Genomic_DNA"/>
</dbReference>
<dbReference type="GO" id="GO:0008483">
    <property type="term" value="F:transaminase activity"/>
    <property type="evidence" value="ECO:0007669"/>
    <property type="project" value="UniProtKB-KW"/>
</dbReference>
<dbReference type="InterPro" id="IPR015422">
    <property type="entry name" value="PyrdxlP-dep_Trfase_small"/>
</dbReference>
<sequence length="447" mass="49274">MSPPPIVRSRKSLRTTDSPINFYIQKALETPGLISLAAGLVDEGSLPCEAVAQACQAVLLDPRRGPAALQYGSTQGLPRLREQVLHLLGQADGCSPHELNLTPDDVVLTTGSQQLLYLLAEVLLDPGDIVLTEAPSYFVFHSVLQSHGVQVLGVPVDEGGLCLPALEELWEQLARQGAAERVKLLYTVDYFQNPTGWTLAAERRPQLLELVQRFSRRQRVLVVEDAAYRELRYEGPDLPSLKSLDRDNRWVVYAGTFSKPCAPGLKCGYALLPPEIREPILHLKGNHDFGSAHLVQHLLAELIDRGEYQRQRDRLRPLYRHKRDVMLDELAATLGQEAGIRWSRPAGGLYVWLAFADLDTGPQGALAQAALEEGVLYVPGEFAYLPADGERPPHHACRLSFGVATPEQIREGIRRLHRAVRRVRHSTGTASAGQLNSPAVPPRGTVA</sequence>
<evidence type="ECO:0000313" key="7">
    <source>
        <dbReference type="EMBL" id="MBA2227522.1"/>
    </source>
</evidence>
<dbReference type="InterPro" id="IPR015421">
    <property type="entry name" value="PyrdxlP-dep_Trfase_major"/>
</dbReference>
<keyword evidence="4" id="KW-0663">Pyridoxal phosphate</keyword>
<evidence type="ECO:0000256" key="3">
    <source>
        <dbReference type="ARBA" id="ARBA00022679"/>
    </source>
</evidence>
<evidence type="ECO:0000256" key="1">
    <source>
        <dbReference type="ARBA" id="ARBA00001933"/>
    </source>
</evidence>
<dbReference type="Gene3D" id="3.90.1150.10">
    <property type="entry name" value="Aspartate Aminotransferase, domain 1"/>
    <property type="match status" value="1"/>
</dbReference>
<keyword evidence="2 7" id="KW-0032">Aminotransferase</keyword>
<evidence type="ECO:0000256" key="4">
    <source>
        <dbReference type="ARBA" id="ARBA00022898"/>
    </source>
</evidence>
<evidence type="ECO:0000313" key="8">
    <source>
        <dbReference type="Proteomes" id="UP000542342"/>
    </source>
</evidence>
<dbReference type="GO" id="GO:0030170">
    <property type="term" value="F:pyridoxal phosphate binding"/>
    <property type="evidence" value="ECO:0007669"/>
    <property type="project" value="InterPro"/>
</dbReference>
<dbReference type="Gene3D" id="3.40.640.10">
    <property type="entry name" value="Type I PLP-dependent aspartate aminotransferase-like (Major domain)"/>
    <property type="match status" value="1"/>
</dbReference>
<dbReference type="Proteomes" id="UP000542342">
    <property type="component" value="Unassembled WGS sequence"/>
</dbReference>
<comment type="cofactor">
    <cofactor evidence="1">
        <name>pyridoxal 5'-phosphate</name>
        <dbReference type="ChEBI" id="CHEBI:597326"/>
    </cofactor>
</comment>
<evidence type="ECO:0000256" key="5">
    <source>
        <dbReference type="SAM" id="MobiDB-lite"/>
    </source>
</evidence>
<keyword evidence="3 7" id="KW-0808">Transferase</keyword>
<dbReference type="SUPFAM" id="SSF53383">
    <property type="entry name" value="PLP-dependent transferases"/>
    <property type="match status" value="1"/>
</dbReference>
<dbReference type="InterPro" id="IPR050859">
    <property type="entry name" value="Class-I_PLP-dep_aminotransf"/>
</dbReference>
<accession>A0A7V8VGJ7</accession>
<dbReference type="InterPro" id="IPR015424">
    <property type="entry name" value="PyrdxlP-dep_Trfase"/>
</dbReference>
<dbReference type="InterPro" id="IPR004839">
    <property type="entry name" value="Aminotransferase_I/II_large"/>
</dbReference>
<keyword evidence="8" id="KW-1185">Reference proteome</keyword>
<name>A0A7V8VGJ7_9BACT</name>
<evidence type="ECO:0000259" key="6">
    <source>
        <dbReference type="Pfam" id="PF00155"/>
    </source>
</evidence>